<keyword evidence="5 9" id="KW-0812">Transmembrane</keyword>
<dbReference type="InterPro" id="IPR013685">
    <property type="entry name" value="POTRA_FtsQ_type"/>
</dbReference>
<protein>
    <recommendedName>
        <fullName evidence="9">Cell division protein FtsQ</fullName>
    </recommendedName>
</protein>
<dbReference type="Proteomes" id="UP000600449">
    <property type="component" value="Unassembled WGS sequence"/>
</dbReference>
<dbReference type="EMBL" id="BMMF01000004">
    <property type="protein sequence ID" value="GGK30066.1"/>
    <property type="molecule type" value="Genomic_DNA"/>
</dbReference>
<dbReference type="Gene3D" id="3.40.50.11690">
    <property type="entry name" value="Cell division protein FtsQ/DivIB"/>
    <property type="match status" value="1"/>
</dbReference>
<dbReference type="GO" id="GO:0090529">
    <property type="term" value="P:cell septum assembly"/>
    <property type="evidence" value="ECO:0007669"/>
    <property type="project" value="InterPro"/>
</dbReference>
<dbReference type="InterPro" id="IPR045335">
    <property type="entry name" value="FtsQ_C_sf"/>
</dbReference>
<dbReference type="AlphaFoldDB" id="A0A917Q706"/>
<dbReference type="InterPro" id="IPR034746">
    <property type="entry name" value="POTRA"/>
</dbReference>
<proteinExistence type="inferred from homology"/>
<feature type="domain" description="POTRA" evidence="10">
    <location>
        <begin position="102"/>
        <end position="170"/>
    </location>
</feature>
<evidence type="ECO:0000256" key="3">
    <source>
        <dbReference type="ARBA" id="ARBA00022519"/>
    </source>
</evidence>
<comment type="function">
    <text evidence="9">Essential cell division protein.</text>
</comment>
<evidence type="ECO:0000256" key="7">
    <source>
        <dbReference type="ARBA" id="ARBA00023136"/>
    </source>
</evidence>
<evidence type="ECO:0000256" key="2">
    <source>
        <dbReference type="ARBA" id="ARBA00022475"/>
    </source>
</evidence>
<evidence type="ECO:0000256" key="9">
    <source>
        <dbReference type="HAMAP-Rule" id="MF_00911"/>
    </source>
</evidence>
<dbReference type="InterPro" id="IPR005548">
    <property type="entry name" value="Cell_div_FtsQ/DivIB_C"/>
</dbReference>
<organism evidence="11 12">
    <name type="scientific">Salinarimonas ramus</name>
    <dbReference type="NCBI Taxonomy" id="690164"/>
    <lineage>
        <taxon>Bacteria</taxon>
        <taxon>Pseudomonadati</taxon>
        <taxon>Pseudomonadota</taxon>
        <taxon>Alphaproteobacteria</taxon>
        <taxon>Hyphomicrobiales</taxon>
        <taxon>Salinarimonadaceae</taxon>
        <taxon>Salinarimonas</taxon>
    </lineage>
</organism>
<dbReference type="RefSeq" id="WP_188911401.1">
    <property type="nucleotide sequence ID" value="NZ_BMMF01000004.1"/>
</dbReference>
<evidence type="ECO:0000259" key="10">
    <source>
        <dbReference type="PROSITE" id="PS51779"/>
    </source>
</evidence>
<evidence type="ECO:0000256" key="1">
    <source>
        <dbReference type="ARBA" id="ARBA00004370"/>
    </source>
</evidence>
<evidence type="ECO:0000256" key="4">
    <source>
        <dbReference type="ARBA" id="ARBA00022618"/>
    </source>
</evidence>
<comment type="subcellular location">
    <subcellularLocation>
        <location evidence="9">Cell inner membrane</location>
        <topology evidence="9">Single-pass type II membrane protein</topology>
    </subcellularLocation>
    <subcellularLocation>
        <location evidence="1">Membrane</location>
    </subcellularLocation>
    <text evidence="9">Localizes to the division septum.</text>
</comment>
<feature type="transmembrane region" description="Helical" evidence="9">
    <location>
        <begin position="58"/>
        <end position="79"/>
    </location>
</feature>
<dbReference type="GO" id="GO:0043093">
    <property type="term" value="P:FtsZ-dependent cytokinesis"/>
    <property type="evidence" value="ECO:0007669"/>
    <property type="project" value="UniProtKB-UniRule"/>
</dbReference>
<keyword evidence="6 9" id="KW-1133">Transmembrane helix</keyword>
<dbReference type="Pfam" id="PF03799">
    <property type="entry name" value="FtsQ_DivIB_C"/>
    <property type="match status" value="1"/>
</dbReference>
<accession>A0A917Q706</accession>
<evidence type="ECO:0000256" key="5">
    <source>
        <dbReference type="ARBA" id="ARBA00022692"/>
    </source>
</evidence>
<sequence>MDGGGRLAEPLTAGSPGGAEARAGFLRGLRLDALGSVLPAAFRRRGPIARLERRLPRFAGSMLLCAFFGATAFAGLSAGGRLDAFFAQNGSPRDIVARAFGFGIEAITISGIGRLDEREVLSAAGIDPRASLPFLDVGIAREQLESLPLVGEASVRKLFPNQVTIGIVEREPFALWQVDGRVYVIAADGQIIDVFHDDPRYRVLPHVVGEGANTRLEDYFAIVDAAGPLRARIRAGSLVAERRWTLTLDSGIDLRLPERDPMAALERFVALERDHAILEKDIIAVDLRMPDRIVVRLTEEAAAARAEEMEDRVLRGRGVRT</sequence>
<dbReference type="InterPro" id="IPR026579">
    <property type="entry name" value="FtsQ"/>
</dbReference>
<reference evidence="11 12" key="1">
    <citation type="journal article" date="2014" name="Int. J. Syst. Evol. Microbiol.">
        <title>Complete genome sequence of Corynebacterium casei LMG S-19264T (=DSM 44701T), isolated from a smear-ripened cheese.</title>
        <authorList>
            <consortium name="US DOE Joint Genome Institute (JGI-PGF)"/>
            <person name="Walter F."/>
            <person name="Albersmeier A."/>
            <person name="Kalinowski J."/>
            <person name="Ruckert C."/>
        </authorList>
    </citation>
    <scope>NUCLEOTIDE SEQUENCE [LARGE SCALE GENOMIC DNA]</scope>
    <source>
        <strain evidence="11 12">CGMCC 1.9161</strain>
    </source>
</reference>
<keyword evidence="12" id="KW-1185">Reference proteome</keyword>
<keyword evidence="3 9" id="KW-0997">Cell inner membrane</keyword>
<dbReference type="PANTHER" id="PTHR35851">
    <property type="entry name" value="CELL DIVISION PROTEIN FTSQ"/>
    <property type="match status" value="1"/>
</dbReference>
<keyword evidence="8 9" id="KW-0131">Cell cycle</keyword>
<keyword evidence="4 9" id="KW-0132">Cell division</keyword>
<gene>
    <name evidence="9 11" type="primary">ftsQ</name>
    <name evidence="11" type="ORF">GCM10011322_15720</name>
</gene>
<dbReference type="Gene3D" id="3.10.20.310">
    <property type="entry name" value="membrane protein fhac"/>
    <property type="match status" value="1"/>
</dbReference>
<dbReference type="PROSITE" id="PS51779">
    <property type="entry name" value="POTRA"/>
    <property type="match status" value="1"/>
</dbReference>
<comment type="similarity">
    <text evidence="9">Belongs to the FtsQ/DivIB family. FtsQ subfamily.</text>
</comment>
<name>A0A917Q706_9HYPH</name>
<dbReference type="Pfam" id="PF08478">
    <property type="entry name" value="POTRA_1"/>
    <property type="match status" value="1"/>
</dbReference>
<evidence type="ECO:0000313" key="12">
    <source>
        <dbReference type="Proteomes" id="UP000600449"/>
    </source>
</evidence>
<evidence type="ECO:0000256" key="8">
    <source>
        <dbReference type="ARBA" id="ARBA00023306"/>
    </source>
</evidence>
<dbReference type="GO" id="GO:0005886">
    <property type="term" value="C:plasma membrane"/>
    <property type="evidence" value="ECO:0007669"/>
    <property type="project" value="UniProtKB-SubCell"/>
</dbReference>
<dbReference type="GO" id="GO:0032153">
    <property type="term" value="C:cell division site"/>
    <property type="evidence" value="ECO:0007669"/>
    <property type="project" value="UniProtKB-UniRule"/>
</dbReference>
<evidence type="ECO:0000313" key="11">
    <source>
        <dbReference type="EMBL" id="GGK30066.1"/>
    </source>
</evidence>
<dbReference type="HAMAP" id="MF_00911">
    <property type="entry name" value="FtsQ_subfam"/>
    <property type="match status" value="1"/>
</dbReference>
<keyword evidence="7 9" id="KW-0472">Membrane</keyword>
<comment type="caution">
    <text evidence="11">The sequence shown here is derived from an EMBL/GenBank/DDBJ whole genome shotgun (WGS) entry which is preliminary data.</text>
</comment>
<keyword evidence="2 9" id="KW-1003">Cell membrane</keyword>
<dbReference type="PANTHER" id="PTHR35851:SF1">
    <property type="entry name" value="CELL DIVISION PROTEIN FTSQ"/>
    <property type="match status" value="1"/>
</dbReference>
<evidence type="ECO:0000256" key="6">
    <source>
        <dbReference type="ARBA" id="ARBA00022989"/>
    </source>
</evidence>